<proteinExistence type="predicted"/>
<feature type="transmembrane region" description="Helical" evidence="6">
    <location>
        <begin position="193"/>
        <end position="214"/>
    </location>
</feature>
<dbReference type="PANTHER" id="PTHR23112">
    <property type="entry name" value="G PROTEIN-COUPLED RECEPTOR 157-RELATED"/>
    <property type="match status" value="1"/>
</dbReference>
<comment type="subcellular location">
    <subcellularLocation>
        <location evidence="1">Membrane</location>
        <topology evidence="1">Multi-pass membrane protein</topology>
    </subcellularLocation>
</comment>
<dbReference type="GO" id="GO:0005886">
    <property type="term" value="C:plasma membrane"/>
    <property type="evidence" value="ECO:0007669"/>
    <property type="project" value="TreeGrafter"/>
</dbReference>
<organism evidence="7 8">
    <name type="scientific">Skeletonema marinoi</name>
    <dbReference type="NCBI Taxonomy" id="267567"/>
    <lineage>
        <taxon>Eukaryota</taxon>
        <taxon>Sar</taxon>
        <taxon>Stramenopiles</taxon>
        <taxon>Ochrophyta</taxon>
        <taxon>Bacillariophyta</taxon>
        <taxon>Coscinodiscophyceae</taxon>
        <taxon>Thalassiosirophycidae</taxon>
        <taxon>Thalassiosirales</taxon>
        <taxon>Skeletonemataceae</taxon>
        <taxon>Skeletonema</taxon>
        <taxon>Skeletonema marinoi-dohrnii complex</taxon>
    </lineage>
</organism>
<keyword evidence="8" id="KW-1185">Reference proteome</keyword>
<feature type="transmembrane region" description="Helical" evidence="6">
    <location>
        <begin position="277"/>
        <end position="298"/>
    </location>
</feature>
<evidence type="ECO:0000313" key="7">
    <source>
        <dbReference type="EMBL" id="KAK1749169.1"/>
    </source>
</evidence>
<reference evidence="7" key="1">
    <citation type="submission" date="2023-06" db="EMBL/GenBank/DDBJ databases">
        <title>Survivors Of The Sea: Transcriptome response of Skeletonema marinoi to long-term dormancy.</title>
        <authorList>
            <person name="Pinder M.I.M."/>
            <person name="Kourtchenko O."/>
            <person name="Robertson E.K."/>
            <person name="Larsson T."/>
            <person name="Maumus F."/>
            <person name="Osuna-Cruz C.M."/>
            <person name="Vancaester E."/>
            <person name="Stenow R."/>
            <person name="Vandepoele K."/>
            <person name="Ploug H."/>
            <person name="Bruchert V."/>
            <person name="Godhe A."/>
            <person name="Topel M."/>
        </authorList>
    </citation>
    <scope>NUCLEOTIDE SEQUENCE</scope>
    <source>
        <strain evidence="7">R05AC</strain>
    </source>
</reference>
<feature type="compositionally biased region" description="Polar residues" evidence="5">
    <location>
        <begin position="394"/>
        <end position="406"/>
    </location>
</feature>
<feature type="transmembrane region" description="Helical" evidence="6">
    <location>
        <begin position="12"/>
        <end position="32"/>
    </location>
</feature>
<evidence type="ECO:0000256" key="4">
    <source>
        <dbReference type="ARBA" id="ARBA00023136"/>
    </source>
</evidence>
<name>A0AAD8YM62_9STRA</name>
<feature type="region of interest" description="Disordered" evidence="5">
    <location>
        <begin position="361"/>
        <end position="406"/>
    </location>
</feature>
<evidence type="ECO:0000256" key="2">
    <source>
        <dbReference type="ARBA" id="ARBA00022692"/>
    </source>
</evidence>
<feature type="compositionally biased region" description="Basic and acidic residues" evidence="5">
    <location>
        <begin position="371"/>
        <end position="389"/>
    </location>
</feature>
<dbReference type="Gene3D" id="1.20.1070.10">
    <property type="entry name" value="Rhodopsin 7-helix transmembrane proteins"/>
    <property type="match status" value="1"/>
</dbReference>
<dbReference type="SUPFAM" id="SSF81321">
    <property type="entry name" value="Family A G protein-coupled receptor-like"/>
    <property type="match status" value="1"/>
</dbReference>
<keyword evidence="7" id="KW-0675">Receptor</keyword>
<accession>A0AAD8YM62</accession>
<dbReference type="PANTHER" id="PTHR23112:SF0">
    <property type="entry name" value="TRANSMEMBRANE PROTEIN 116"/>
    <property type="match status" value="1"/>
</dbReference>
<evidence type="ECO:0000256" key="5">
    <source>
        <dbReference type="SAM" id="MobiDB-lite"/>
    </source>
</evidence>
<feature type="transmembrane region" description="Helical" evidence="6">
    <location>
        <begin position="87"/>
        <end position="109"/>
    </location>
</feature>
<evidence type="ECO:0000256" key="6">
    <source>
        <dbReference type="SAM" id="Phobius"/>
    </source>
</evidence>
<keyword evidence="4 6" id="KW-0472">Membrane</keyword>
<feature type="transmembrane region" description="Helical" evidence="6">
    <location>
        <begin position="44"/>
        <end position="67"/>
    </location>
</feature>
<keyword evidence="2 6" id="KW-0812">Transmembrane</keyword>
<feature type="transmembrane region" description="Helical" evidence="6">
    <location>
        <begin position="129"/>
        <end position="148"/>
    </location>
</feature>
<dbReference type="AlphaFoldDB" id="A0AAD8YM62"/>
<gene>
    <name evidence="7" type="ORF">QTG54_001108</name>
</gene>
<feature type="transmembrane region" description="Helical" evidence="6">
    <location>
        <begin position="251"/>
        <end position="271"/>
    </location>
</feature>
<dbReference type="GO" id="GO:0007189">
    <property type="term" value="P:adenylate cyclase-activating G protein-coupled receptor signaling pathway"/>
    <property type="evidence" value="ECO:0007669"/>
    <property type="project" value="TreeGrafter"/>
</dbReference>
<dbReference type="Proteomes" id="UP001224775">
    <property type="component" value="Unassembled WGS sequence"/>
</dbReference>
<evidence type="ECO:0000313" key="8">
    <source>
        <dbReference type="Proteomes" id="UP001224775"/>
    </source>
</evidence>
<sequence>MSSPADLSLFFLQKLACILSAVGSLMIISQVTRSQFNRKKTQQRLMLCISIIDFQTSIVWIFTPLFMPAYSGYPWSVGNRASCDTQGFIVQFSSAGFLYMCCLQFMYLLMIKYGWKEREITKLEKWFHIIPNAFGIVTATTALVLKQYNAANWDCWIAPLPADCTSSYEVNKGNTELTETDCIRGDMANIFRFAFFFAPLWASILFCIVTMIVVHRTMKKSELNFQKKYRFSQNSRNRQVSDEVKKQSIRYSLAFFIVWTFPTLARIVQFFKEVHPVLVVLSGTTIGLQGFFNALIYFRPRYAKCVKHKRWYNKVWALVHSTIFFCCYNDDYTKDSVDYVGRTSSVINTEGTSMSMTAKSMGPQQIVGYPEGKDEEKREEKDDEWHSNGEEGDATTQVKWTSETQG</sequence>
<protein>
    <submittedName>
        <fullName evidence="7">G protein-coupled receptor family protein</fullName>
    </submittedName>
</protein>
<dbReference type="EMBL" id="JATAAI010000001">
    <property type="protein sequence ID" value="KAK1749169.1"/>
    <property type="molecule type" value="Genomic_DNA"/>
</dbReference>
<comment type="caution">
    <text evidence="7">The sequence shown here is derived from an EMBL/GenBank/DDBJ whole genome shotgun (WGS) entry which is preliminary data.</text>
</comment>
<evidence type="ECO:0000256" key="3">
    <source>
        <dbReference type="ARBA" id="ARBA00022989"/>
    </source>
</evidence>
<dbReference type="GO" id="GO:0004930">
    <property type="term" value="F:G protein-coupled receptor activity"/>
    <property type="evidence" value="ECO:0007669"/>
    <property type="project" value="TreeGrafter"/>
</dbReference>
<keyword evidence="3 6" id="KW-1133">Transmembrane helix</keyword>
<evidence type="ECO:0000256" key="1">
    <source>
        <dbReference type="ARBA" id="ARBA00004141"/>
    </source>
</evidence>